<gene>
    <name evidence="1" type="ORF">DI598_12210</name>
</gene>
<dbReference type="InterPro" id="IPR007577">
    <property type="entry name" value="GlycoTrfase_DXD_sugar-bd_CS"/>
</dbReference>
<sequence>MISNIFHFIFGLEKNFGNKPFSIFHYLAIKSAYDVNKPDNIFLHYKYEPTGEWWDKTKRFVTFIPVDVPLEIFGNKLYHYAHKADVIRLLILRKYGGIYLDLDTICIRSLSKLFDNPFVMGMEKINGMTKGLCNAVILSTPNSLFIQHWLNSYRFFRSKGFDNYWGEHSVRVPLFIADQYPETIHIEENESFFCPSYSIEDLDNLFNKNKIYSNAYIFHLWESISYEKYLIDLDVKSIEKIDTTYNIVARRYL</sequence>
<dbReference type="InterPro" id="IPR029044">
    <property type="entry name" value="Nucleotide-diphossugar_trans"/>
</dbReference>
<evidence type="ECO:0000313" key="1">
    <source>
        <dbReference type="EMBL" id="PZP46350.1"/>
    </source>
</evidence>
<protein>
    <recommendedName>
        <fullName evidence="3">Glycosyl transferase</fullName>
    </recommendedName>
</protein>
<reference evidence="1 2" key="1">
    <citation type="submission" date="2017-11" db="EMBL/GenBank/DDBJ databases">
        <title>Infants hospitalized years apart are colonized by the same room-sourced microbial strains.</title>
        <authorList>
            <person name="Brooks B."/>
            <person name="Olm M.R."/>
            <person name="Firek B.A."/>
            <person name="Baker R."/>
            <person name="Thomas B.C."/>
            <person name="Morowitz M.J."/>
            <person name="Banfield J.F."/>
        </authorList>
    </citation>
    <scope>NUCLEOTIDE SEQUENCE [LARGE SCALE GENOMIC DNA]</scope>
    <source>
        <strain evidence="1">S2_009_000_R2_76</strain>
    </source>
</reference>
<name>A0A2W5EYC8_9SPHI</name>
<accession>A0A2W5EYC8</accession>
<dbReference type="AlphaFoldDB" id="A0A2W5EYC8"/>
<evidence type="ECO:0000313" key="2">
    <source>
        <dbReference type="Proteomes" id="UP000249645"/>
    </source>
</evidence>
<organism evidence="1 2">
    <name type="scientific">Pseudopedobacter saltans</name>
    <dbReference type="NCBI Taxonomy" id="151895"/>
    <lineage>
        <taxon>Bacteria</taxon>
        <taxon>Pseudomonadati</taxon>
        <taxon>Bacteroidota</taxon>
        <taxon>Sphingobacteriia</taxon>
        <taxon>Sphingobacteriales</taxon>
        <taxon>Sphingobacteriaceae</taxon>
        <taxon>Pseudopedobacter</taxon>
    </lineage>
</organism>
<dbReference type="Gene3D" id="3.90.550.20">
    <property type="match status" value="1"/>
</dbReference>
<dbReference type="PANTHER" id="PTHR46830:SF2">
    <property type="entry name" value="ALPHA-1,4-N-ACETYLGLUCOSAMINYLTRANSFERASE"/>
    <property type="match status" value="1"/>
</dbReference>
<dbReference type="PANTHER" id="PTHR46830">
    <property type="entry name" value="TRANSFERASE, PUTATIVE-RELATED"/>
    <property type="match status" value="1"/>
</dbReference>
<dbReference type="EMBL" id="QFOI01000228">
    <property type="protein sequence ID" value="PZP46350.1"/>
    <property type="molecule type" value="Genomic_DNA"/>
</dbReference>
<comment type="caution">
    <text evidence="1">The sequence shown here is derived from an EMBL/GenBank/DDBJ whole genome shotgun (WGS) entry which is preliminary data.</text>
</comment>
<dbReference type="Pfam" id="PF04488">
    <property type="entry name" value="Gly_transf_sug"/>
    <property type="match status" value="1"/>
</dbReference>
<proteinExistence type="predicted"/>
<dbReference type="SUPFAM" id="SSF53448">
    <property type="entry name" value="Nucleotide-diphospho-sugar transferases"/>
    <property type="match status" value="1"/>
</dbReference>
<dbReference type="Proteomes" id="UP000249645">
    <property type="component" value="Unassembled WGS sequence"/>
</dbReference>
<evidence type="ECO:0008006" key="3">
    <source>
        <dbReference type="Google" id="ProtNLM"/>
    </source>
</evidence>